<evidence type="ECO:0000313" key="10">
    <source>
        <dbReference type="EMBL" id="ORY10122.1"/>
    </source>
</evidence>
<keyword evidence="6 8" id="KW-1133">Transmembrane helix</keyword>
<protein>
    <submittedName>
        <fullName evidence="10">Membrane bound O-acyl transferase family-domain-containing protein</fullName>
    </submittedName>
</protein>
<keyword evidence="4 10" id="KW-0808">Transferase</keyword>
<dbReference type="InterPro" id="IPR044851">
    <property type="entry name" value="Wax_synthase"/>
</dbReference>
<dbReference type="GO" id="GO:0016020">
    <property type="term" value="C:membrane"/>
    <property type="evidence" value="ECO:0007669"/>
    <property type="project" value="UniProtKB-SubCell"/>
</dbReference>
<evidence type="ECO:0000256" key="6">
    <source>
        <dbReference type="ARBA" id="ARBA00022989"/>
    </source>
</evidence>
<evidence type="ECO:0000256" key="8">
    <source>
        <dbReference type="SAM" id="Phobius"/>
    </source>
</evidence>
<keyword evidence="5 8" id="KW-0812">Transmembrane</keyword>
<dbReference type="Pfam" id="PF13813">
    <property type="entry name" value="MBOAT_2"/>
    <property type="match status" value="1"/>
</dbReference>
<evidence type="ECO:0000256" key="4">
    <source>
        <dbReference type="ARBA" id="ARBA00022679"/>
    </source>
</evidence>
<feature type="transmembrane region" description="Helical" evidence="8">
    <location>
        <begin position="321"/>
        <end position="343"/>
    </location>
</feature>
<feature type="transmembrane region" description="Helical" evidence="8">
    <location>
        <begin position="292"/>
        <end position="315"/>
    </location>
</feature>
<reference evidence="10 11" key="1">
    <citation type="submission" date="2016-07" db="EMBL/GenBank/DDBJ databases">
        <title>Pervasive Adenine N6-methylation of Active Genes in Fungi.</title>
        <authorList>
            <consortium name="DOE Joint Genome Institute"/>
            <person name="Mondo S.J."/>
            <person name="Dannebaum R.O."/>
            <person name="Kuo R.C."/>
            <person name="Labutti K."/>
            <person name="Haridas S."/>
            <person name="Kuo A."/>
            <person name="Salamov A."/>
            <person name="Ahrendt S.R."/>
            <person name="Lipzen A."/>
            <person name="Sullivan W."/>
            <person name="Andreopoulos W.B."/>
            <person name="Clum A."/>
            <person name="Lindquist E."/>
            <person name="Daum C."/>
            <person name="Ramamoorthy G.K."/>
            <person name="Gryganskyi A."/>
            <person name="Culley D."/>
            <person name="Magnuson J.K."/>
            <person name="James T.Y."/>
            <person name="O'Malley M.A."/>
            <person name="Stajich J.E."/>
            <person name="Spatafora J.W."/>
            <person name="Visel A."/>
            <person name="Grigoriev I.V."/>
        </authorList>
    </citation>
    <scope>NUCLEOTIDE SEQUENCE [LARGE SCALE GENOMIC DNA]</scope>
    <source>
        <strain evidence="10 11">CBS 115471</strain>
    </source>
</reference>
<gene>
    <name evidence="10" type="ORF">BCR34DRAFT_486199</name>
</gene>
<dbReference type="GO" id="GO:0008374">
    <property type="term" value="F:O-acyltransferase activity"/>
    <property type="evidence" value="ECO:0007669"/>
    <property type="project" value="InterPro"/>
</dbReference>
<dbReference type="InterPro" id="IPR032805">
    <property type="entry name" value="Wax_synthase_dom"/>
</dbReference>
<evidence type="ECO:0000259" key="9">
    <source>
        <dbReference type="Pfam" id="PF13813"/>
    </source>
</evidence>
<keyword evidence="11" id="KW-1185">Reference proteome</keyword>
<evidence type="ECO:0000256" key="5">
    <source>
        <dbReference type="ARBA" id="ARBA00022692"/>
    </source>
</evidence>
<dbReference type="Proteomes" id="UP000193144">
    <property type="component" value="Unassembled WGS sequence"/>
</dbReference>
<evidence type="ECO:0000256" key="3">
    <source>
        <dbReference type="ARBA" id="ARBA00007282"/>
    </source>
</evidence>
<feature type="transmembrane region" description="Helical" evidence="8">
    <location>
        <begin position="31"/>
        <end position="52"/>
    </location>
</feature>
<dbReference type="PANTHER" id="PTHR31595:SF57">
    <property type="entry name" value="OS04G0481900 PROTEIN"/>
    <property type="match status" value="1"/>
</dbReference>
<dbReference type="AlphaFoldDB" id="A0A1Y1ZIP2"/>
<evidence type="ECO:0000313" key="11">
    <source>
        <dbReference type="Proteomes" id="UP000193144"/>
    </source>
</evidence>
<feature type="transmembrane region" description="Helical" evidence="8">
    <location>
        <begin position="58"/>
        <end position="78"/>
    </location>
</feature>
<feature type="transmembrane region" description="Helical" evidence="8">
    <location>
        <begin position="6"/>
        <end position="24"/>
    </location>
</feature>
<evidence type="ECO:0000256" key="7">
    <source>
        <dbReference type="ARBA" id="ARBA00023136"/>
    </source>
</evidence>
<name>A0A1Y1ZIP2_9PLEO</name>
<keyword evidence="7 8" id="KW-0472">Membrane</keyword>
<comment type="pathway">
    <text evidence="2">Secondary metabolite biosynthesis.</text>
</comment>
<dbReference type="EMBL" id="MCFA01000077">
    <property type="protein sequence ID" value="ORY10122.1"/>
    <property type="molecule type" value="Genomic_DNA"/>
</dbReference>
<dbReference type="GO" id="GO:0006629">
    <property type="term" value="P:lipid metabolic process"/>
    <property type="evidence" value="ECO:0007669"/>
    <property type="project" value="InterPro"/>
</dbReference>
<feature type="domain" description="Wax synthase" evidence="9">
    <location>
        <begin position="240"/>
        <end position="327"/>
    </location>
</feature>
<evidence type="ECO:0000256" key="2">
    <source>
        <dbReference type="ARBA" id="ARBA00005179"/>
    </source>
</evidence>
<evidence type="ECO:0000256" key="1">
    <source>
        <dbReference type="ARBA" id="ARBA00004141"/>
    </source>
</evidence>
<comment type="similarity">
    <text evidence="3">Belongs to the wax synthase family.</text>
</comment>
<dbReference type="OrthoDB" id="1077582at2759"/>
<comment type="caution">
    <text evidence="10">The sequence shown here is derived from an EMBL/GenBank/DDBJ whole genome shotgun (WGS) entry which is preliminary data.</text>
</comment>
<sequence>MELHPAIYLILEVLMTTVVVGFTSTHSLLRIACLPFMTLLLWECVPLCMIYMVRMPWASMLGGYATSFYLQYIDVALLSRWDYSTGRPESGLSLASAARINGGESWLDRLKFGFQTSTNWRWVNTPYAVKNIPHFSDSDPEHIPNKGVFLLRTLKVIAVSYLILDVLGSSSDVEITNKFFSSERIPIFKRRGVPITAEEIIIRIFAAMSLGMGMNAVQRGTYSIVAFCAVALGFSEPRDWPPFYQSYSEAYTTRRLWSVFWHQTNTHRVSSMSHFLIHNALGLQRGKILSRYLRGFTTFLISGVMHLVIDISAGISARDSGAVHFFATHFMVIVMEDTVIALWRYIFRKAKTEASGPTTLQRLLGMGWVIVVLTWSTPIYLTPMMYRAKEGFEDSVVPWSIVRALGGAVRKW</sequence>
<comment type="subcellular location">
    <subcellularLocation>
        <location evidence="1">Membrane</location>
        <topology evidence="1">Multi-pass membrane protein</topology>
    </subcellularLocation>
</comment>
<dbReference type="PANTHER" id="PTHR31595">
    <property type="entry name" value="LONG-CHAIN-ALCOHOL O-FATTY-ACYLTRANSFERASE 3-RELATED"/>
    <property type="match status" value="1"/>
</dbReference>
<accession>A0A1Y1ZIP2</accession>
<organism evidence="10 11">
    <name type="scientific">Clohesyomyces aquaticus</name>
    <dbReference type="NCBI Taxonomy" id="1231657"/>
    <lineage>
        <taxon>Eukaryota</taxon>
        <taxon>Fungi</taxon>
        <taxon>Dikarya</taxon>
        <taxon>Ascomycota</taxon>
        <taxon>Pezizomycotina</taxon>
        <taxon>Dothideomycetes</taxon>
        <taxon>Pleosporomycetidae</taxon>
        <taxon>Pleosporales</taxon>
        <taxon>Lindgomycetaceae</taxon>
        <taxon>Clohesyomyces</taxon>
    </lineage>
</organism>
<feature type="transmembrane region" description="Helical" evidence="8">
    <location>
        <begin position="363"/>
        <end position="381"/>
    </location>
</feature>
<proteinExistence type="inferred from homology"/>